<dbReference type="InterPro" id="IPR041496">
    <property type="entry name" value="YitH/HolE_GNAT"/>
</dbReference>
<keyword evidence="2" id="KW-1185">Reference proteome</keyword>
<reference evidence="3" key="1">
    <citation type="submission" date="2017-02" db="UniProtKB">
        <authorList>
            <consortium name="WormBaseParasite"/>
        </authorList>
    </citation>
    <scope>IDENTIFICATION</scope>
</reference>
<dbReference type="PANTHER" id="PTHR47237">
    <property type="entry name" value="SLL0310 PROTEIN"/>
    <property type="match status" value="1"/>
</dbReference>
<organism evidence="2 3">
    <name type="scientific">Ascaris lumbricoides</name>
    <name type="common">Giant roundworm</name>
    <dbReference type="NCBI Taxonomy" id="6252"/>
    <lineage>
        <taxon>Eukaryota</taxon>
        <taxon>Metazoa</taxon>
        <taxon>Ecdysozoa</taxon>
        <taxon>Nematoda</taxon>
        <taxon>Chromadorea</taxon>
        <taxon>Rhabditida</taxon>
        <taxon>Spirurina</taxon>
        <taxon>Ascaridomorpha</taxon>
        <taxon>Ascaridoidea</taxon>
        <taxon>Ascarididae</taxon>
        <taxon>Ascaris</taxon>
    </lineage>
</organism>
<evidence type="ECO:0000313" key="3">
    <source>
        <dbReference type="WBParaSite" id="ALUE_0002093101-mRNA-1"/>
    </source>
</evidence>
<proteinExistence type="predicted"/>
<accession>A0A0M3IQA3</accession>
<dbReference type="InterPro" id="IPR052729">
    <property type="entry name" value="Acyl/Acetyltrans_Enzymes"/>
</dbReference>
<dbReference type="Gene3D" id="3.40.630.90">
    <property type="match status" value="1"/>
</dbReference>
<dbReference type="Pfam" id="PF18014">
    <property type="entry name" value="Acetyltransf_18"/>
    <property type="match status" value="1"/>
</dbReference>
<dbReference type="AlphaFoldDB" id="A0A0M3IQA3"/>
<evidence type="ECO:0000259" key="1">
    <source>
        <dbReference type="Pfam" id="PF18014"/>
    </source>
</evidence>
<sequence length="268" mass="30323">MSCFQRGTLSVSHLSCKNSRFGFHSTEWTFNHYVVDKPVGLQSLQNSEIKLKKIDVLTTNEGNDLFNYDKRICGIDRSQWNRLWLQHIDSDTIIAFDNQERVIGFGNARELAGGFVKRLLVGPLYANNEKIAAAILFALLIKYYNPENDHEWDPDVFAIYRRNVHFIIPEGKTGMLEILQKLKGSTGTISRQRLSYKERVIGFGNARELAGGFVKRLLVGPLYANNEKIAAAILFALLIKYYTQCTGSPPDLCFTKIFAASDLHLGIV</sequence>
<feature type="domain" description="YitH/HolE acetyltransferase (GNAT)" evidence="1">
    <location>
        <begin position="66"/>
        <end position="140"/>
    </location>
</feature>
<dbReference type="WBParaSite" id="ALUE_0002093101-mRNA-1">
    <property type="protein sequence ID" value="ALUE_0002093101-mRNA-1"/>
    <property type="gene ID" value="ALUE_0002093101"/>
</dbReference>
<name>A0A0M3IQA3_ASCLU</name>
<evidence type="ECO:0000313" key="2">
    <source>
        <dbReference type="Proteomes" id="UP000036681"/>
    </source>
</evidence>
<protein>
    <submittedName>
        <fullName evidence="3">Acetyltransf_18 domain-containing protein</fullName>
    </submittedName>
</protein>
<dbReference type="PANTHER" id="PTHR47237:SF1">
    <property type="entry name" value="SLL0310 PROTEIN"/>
    <property type="match status" value="1"/>
</dbReference>
<dbReference type="Proteomes" id="UP000036681">
    <property type="component" value="Unplaced"/>
</dbReference>